<evidence type="ECO:0000256" key="1">
    <source>
        <dbReference type="ARBA" id="ARBA00022723"/>
    </source>
</evidence>
<feature type="domain" description="4Fe-4S ferredoxin-type" evidence="4">
    <location>
        <begin position="304"/>
        <end position="336"/>
    </location>
</feature>
<sequence length="348" mass="39598">MTTYTVYKEQLPVLFERWSENHALYVPARLREGFYDLVPWKPGLEIAWDFDVAYNSPKRFLLPPHEALITFNRKTCEAAPVFDAPPQILFGVHPYDVKAVNQLDQLLETGAPDQNYVRRRAATVIMGYEPLTVSSSAFWATVGAGSVDHGFDLYWTKIGPASFTVEVGSARGEELLAMGGPLLPSTPGDKEGARRAKARILFKARKSGLRYNWEETPLLLAKCWDSPLWRRYSQMCLACGSCNLVCPTCYCFDIREEADDRLEQGVRYREWDGCMLEGFAKVAGNHNFRPKAQDRYRHRYFRKGKYIYDKIGELGCVGCGRCVRACTAGIANPLKVFNELWEETAHEH</sequence>
<dbReference type="PANTHER" id="PTHR40447">
    <property type="entry name" value="ANAEROBIC SULFITE REDUCTASE SUBUNIT A"/>
    <property type="match status" value="1"/>
</dbReference>
<dbReference type="GO" id="GO:0046872">
    <property type="term" value="F:metal ion binding"/>
    <property type="evidence" value="ECO:0007669"/>
    <property type="project" value="UniProtKB-KW"/>
</dbReference>
<keyword evidence="6" id="KW-1185">Reference proteome</keyword>
<name>A0A238XTV1_9BACT</name>
<dbReference type="InterPro" id="IPR017896">
    <property type="entry name" value="4Fe4S_Fe-S-bd"/>
</dbReference>
<dbReference type="EMBL" id="FZOC01000001">
    <property type="protein sequence ID" value="SNR62132.1"/>
    <property type="molecule type" value="Genomic_DNA"/>
</dbReference>
<dbReference type="PROSITE" id="PS00198">
    <property type="entry name" value="4FE4S_FER_1"/>
    <property type="match status" value="1"/>
</dbReference>
<organism evidence="5 6">
    <name type="scientific">Humidesulfovibrio mexicanus</name>
    <dbReference type="NCBI Taxonomy" id="147047"/>
    <lineage>
        <taxon>Bacteria</taxon>
        <taxon>Pseudomonadati</taxon>
        <taxon>Thermodesulfobacteriota</taxon>
        <taxon>Desulfovibrionia</taxon>
        <taxon>Desulfovibrionales</taxon>
        <taxon>Desulfovibrionaceae</taxon>
        <taxon>Humidesulfovibrio</taxon>
    </lineage>
</organism>
<dbReference type="GO" id="GO:0051536">
    <property type="term" value="F:iron-sulfur cluster binding"/>
    <property type="evidence" value="ECO:0007669"/>
    <property type="project" value="UniProtKB-KW"/>
</dbReference>
<evidence type="ECO:0000313" key="6">
    <source>
        <dbReference type="Proteomes" id="UP000198324"/>
    </source>
</evidence>
<dbReference type="AlphaFoldDB" id="A0A238XTV1"/>
<dbReference type="Pfam" id="PF17179">
    <property type="entry name" value="Fer4_22"/>
    <property type="match status" value="1"/>
</dbReference>
<evidence type="ECO:0000256" key="2">
    <source>
        <dbReference type="ARBA" id="ARBA00023004"/>
    </source>
</evidence>
<feature type="domain" description="4Fe-4S ferredoxin-type" evidence="4">
    <location>
        <begin position="225"/>
        <end position="257"/>
    </location>
</feature>
<dbReference type="RefSeq" id="WP_089271219.1">
    <property type="nucleotide sequence ID" value="NZ_FZOC01000001.1"/>
</dbReference>
<dbReference type="PROSITE" id="PS51379">
    <property type="entry name" value="4FE4S_FER_2"/>
    <property type="match status" value="2"/>
</dbReference>
<keyword evidence="1" id="KW-0479">Metal-binding</keyword>
<keyword evidence="2" id="KW-0408">Iron</keyword>
<dbReference type="PANTHER" id="PTHR40447:SF1">
    <property type="entry name" value="ANAEROBIC SULFITE REDUCTASE SUBUNIT A"/>
    <property type="match status" value="1"/>
</dbReference>
<reference evidence="5 6" key="1">
    <citation type="submission" date="2017-06" db="EMBL/GenBank/DDBJ databases">
        <authorList>
            <person name="Kim H.J."/>
            <person name="Triplett B.A."/>
        </authorList>
    </citation>
    <scope>NUCLEOTIDE SEQUENCE [LARGE SCALE GENOMIC DNA]</scope>
    <source>
        <strain evidence="5 6">DSM 13116</strain>
    </source>
</reference>
<dbReference type="SUPFAM" id="SSF54862">
    <property type="entry name" value="4Fe-4S ferredoxins"/>
    <property type="match status" value="1"/>
</dbReference>
<protein>
    <submittedName>
        <fullName evidence="5">4Fe-4S dicluster domain-containing protein</fullName>
    </submittedName>
</protein>
<dbReference type="InterPro" id="IPR017900">
    <property type="entry name" value="4Fe4S_Fe_S_CS"/>
</dbReference>
<dbReference type="OrthoDB" id="9795302at2"/>
<evidence type="ECO:0000256" key="3">
    <source>
        <dbReference type="ARBA" id="ARBA00023014"/>
    </source>
</evidence>
<proteinExistence type="predicted"/>
<gene>
    <name evidence="5" type="ORF">SAMN04488503_0421</name>
</gene>
<evidence type="ECO:0000313" key="5">
    <source>
        <dbReference type="EMBL" id="SNR62132.1"/>
    </source>
</evidence>
<keyword evidence="3" id="KW-0411">Iron-sulfur</keyword>
<evidence type="ECO:0000259" key="4">
    <source>
        <dbReference type="PROSITE" id="PS51379"/>
    </source>
</evidence>
<dbReference type="Proteomes" id="UP000198324">
    <property type="component" value="Unassembled WGS sequence"/>
</dbReference>
<accession>A0A238XTV1</accession>